<dbReference type="RefSeq" id="WP_348789864.1">
    <property type="nucleotide sequence ID" value="NZ_CP157390.1"/>
</dbReference>
<organism evidence="1">
    <name type="scientific">Leifsonia sp. NPDC080035</name>
    <dbReference type="NCBI Taxonomy" id="3143936"/>
    <lineage>
        <taxon>Bacteria</taxon>
        <taxon>Bacillati</taxon>
        <taxon>Actinomycetota</taxon>
        <taxon>Actinomycetes</taxon>
        <taxon>Micrococcales</taxon>
        <taxon>Microbacteriaceae</taxon>
        <taxon>Leifsonia</taxon>
    </lineage>
</organism>
<evidence type="ECO:0000313" key="1">
    <source>
        <dbReference type="EMBL" id="XBM49954.1"/>
    </source>
</evidence>
<sequence length="110" mass="12179">MMKRTFAEEFLFEGTLLLLEGKIEAIEYVDGGWKRRAGDPGQIAIEMARGWLEVWPTGNPTPGALGWLRNTPLGDETARASEARGRMTLSPGEALLATQTCSQTDLRRSR</sequence>
<dbReference type="AlphaFoldDB" id="A0AAU7GIX0"/>
<gene>
    <name evidence="1" type="ORF">AAME72_08805</name>
</gene>
<dbReference type="EMBL" id="CP157390">
    <property type="protein sequence ID" value="XBM49954.1"/>
    <property type="molecule type" value="Genomic_DNA"/>
</dbReference>
<accession>A0AAU7GIX0</accession>
<name>A0AAU7GIX0_9MICO</name>
<protein>
    <submittedName>
        <fullName evidence="1">Uncharacterized protein</fullName>
    </submittedName>
</protein>
<reference evidence="1" key="1">
    <citation type="submission" date="2024-05" db="EMBL/GenBank/DDBJ databases">
        <title>The Natural Products Discovery Center: Release of the First 8490 Sequenced Strains for Exploring Actinobacteria Biosynthetic Diversity.</title>
        <authorList>
            <person name="Kalkreuter E."/>
            <person name="Kautsar S.A."/>
            <person name="Yang D."/>
            <person name="Bader C.D."/>
            <person name="Teijaro C.N."/>
            <person name="Fluegel L."/>
            <person name="Davis C.M."/>
            <person name="Simpson J.R."/>
            <person name="Lauterbach L."/>
            <person name="Steele A.D."/>
            <person name="Gui C."/>
            <person name="Meng S."/>
            <person name="Li G."/>
            <person name="Viehrig K."/>
            <person name="Ye F."/>
            <person name="Su P."/>
            <person name="Kiefer A.F."/>
            <person name="Nichols A."/>
            <person name="Cepeda A.J."/>
            <person name="Yan W."/>
            <person name="Fan B."/>
            <person name="Jiang Y."/>
            <person name="Adhikari A."/>
            <person name="Zheng C.-J."/>
            <person name="Schuster L."/>
            <person name="Cowan T.M."/>
            <person name="Smanski M.J."/>
            <person name="Chevrette M.G."/>
            <person name="de Carvalho L.P.S."/>
            <person name="Shen B."/>
        </authorList>
    </citation>
    <scope>NUCLEOTIDE SEQUENCE</scope>
    <source>
        <strain evidence="1">NPDC080035</strain>
    </source>
</reference>
<proteinExistence type="predicted"/>